<dbReference type="InterPro" id="IPR025646">
    <property type="entry name" value="DUF4350"/>
</dbReference>
<proteinExistence type="predicted"/>
<feature type="transmembrane region" description="Helical" evidence="1">
    <location>
        <begin position="263"/>
        <end position="281"/>
    </location>
</feature>
<name>A0A8J3GQH7_9MICO</name>
<comment type="caution">
    <text evidence="3">The sequence shown here is derived from an EMBL/GenBank/DDBJ whole genome shotgun (WGS) entry which is preliminary data.</text>
</comment>
<feature type="domain" description="DUF4350" evidence="2">
    <location>
        <begin position="58"/>
        <end position="232"/>
    </location>
</feature>
<organism evidence="3 4">
    <name type="scientific">Pseudolysinimonas yzui</name>
    <dbReference type="NCBI Taxonomy" id="2708254"/>
    <lineage>
        <taxon>Bacteria</taxon>
        <taxon>Bacillati</taxon>
        <taxon>Actinomycetota</taxon>
        <taxon>Actinomycetes</taxon>
        <taxon>Micrococcales</taxon>
        <taxon>Microbacteriaceae</taxon>
        <taxon>Pseudolysinimonas</taxon>
    </lineage>
</organism>
<feature type="transmembrane region" description="Helical" evidence="1">
    <location>
        <begin position="23"/>
        <end position="43"/>
    </location>
</feature>
<evidence type="ECO:0000256" key="1">
    <source>
        <dbReference type="SAM" id="Phobius"/>
    </source>
</evidence>
<dbReference type="AlphaFoldDB" id="A0A8J3GQH7"/>
<keyword evidence="4" id="KW-1185">Reference proteome</keyword>
<keyword evidence="1" id="KW-0472">Membrane</keyword>
<evidence type="ECO:0000313" key="3">
    <source>
        <dbReference type="EMBL" id="GHF15712.1"/>
    </source>
</evidence>
<accession>A0A8J3GQH7</accession>
<keyword evidence="1" id="KW-1133">Transmembrane helix</keyword>
<gene>
    <name evidence="3" type="ORF">GCM10011600_15950</name>
</gene>
<protein>
    <submittedName>
        <fullName evidence="3">Membrane protein</fullName>
    </submittedName>
</protein>
<dbReference type="Proteomes" id="UP000617531">
    <property type="component" value="Unassembled WGS sequence"/>
</dbReference>
<reference evidence="3" key="2">
    <citation type="submission" date="2020-09" db="EMBL/GenBank/DDBJ databases">
        <authorList>
            <person name="Sun Q."/>
            <person name="Zhou Y."/>
        </authorList>
    </citation>
    <scope>NUCLEOTIDE SEQUENCE</scope>
    <source>
        <strain evidence="3">CGMCC 1.16548</strain>
    </source>
</reference>
<sequence>MSVAAPPAPPTPAAPPRRTLRGVLIGVSLAVVFLLVAVIVYAVTRPQQREVDYLSPTSGSPYGSRALVNVLRDQGVDVEQATTLAEVRAVDSDPAETTLVLYDYYLVLGSDQRRELFEIADRIVVLDPLDAELDDFAPGVLHAGDDLGDTFPADCDLPAAEKAEAVSAAPYLYDIAEADAEVTGCFSVGDGLYSVVHTRTRGSEVTVVGLSPAFTNGEILKAGNAAFALNLLGENETLIWYRPDLSELESGEIPTAVSLTPPWVTPLVLLLVLLGLAAAIWRGRRLGPLVAERLPVVVRANETMEGRARLYERAGAREHALDSLRIGTIARLAVWCGLPRRATVDEVVDAVAALTGRDRDTLAHLLVDRIPAGDGALVELSDELLVLEAEVTRVVRGR</sequence>
<reference evidence="3" key="1">
    <citation type="journal article" date="2014" name="Int. J. Syst. Evol. Microbiol.">
        <title>Complete genome sequence of Corynebacterium casei LMG S-19264T (=DSM 44701T), isolated from a smear-ripened cheese.</title>
        <authorList>
            <consortium name="US DOE Joint Genome Institute (JGI-PGF)"/>
            <person name="Walter F."/>
            <person name="Albersmeier A."/>
            <person name="Kalinowski J."/>
            <person name="Ruckert C."/>
        </authorList>
    </citation>
    <scope>NUCLEOTIDE SEQUENCE</scope>
    <source>
        <strain evidence="3">CGMCC 1.16548</strain>
    </source>
</reference>
<evidence type="ECO:0000313" key="4">
    <source>
        <dbReference type="Proteomes" id="UP000617531"/>
    </source>
</evidence>
<dbReference type="RefSeq" id="WP_191282921.1">
    <property type="nucleotide sequence ID" value="NZ_BNAI01000002.1"/>
</dbReference>
<dbReference type="EMBL" id="BNAI01000002">
    <property type="protein sequence ID" value="GHF15712.1"/>
    <property type="molecule type" value="Genomic_DNA"/>
</dbReference>
<keyword evidence="1" id="KW-0812">Transmembrane</keyword>
<dbReference type="Pfam" id="PF14258">
    <property type="entry name" value="DUF4350"/>
    <property type="match status" value="1"/>
</dbReference>
<evidence type="ECO:0000259" key="2">
    <source>
        <dbReference type="Pfam" id="PF14258"/>
    </source>
</evidence>